<keyword evidence="8" id="KW-1185">Reference proteome</keyword>
<keyword evidence="3 6" id="KW-0489">Methyltransferase</keyword>
<dbReference type="EMBL" id="CP007030">
    <property type="protein sequence ID" value="AHF02094.1"/>
    <property type="molecule type" value="Genomic_DNA"/>
</dbReference>
<evidence type="ECO:0000256" key="6">
    <source>
        <dbReference type="HAMAP-Rule" id="MF_00074"/>
    </source>
</evidence>
<comment type="subcellular location">
    <subcellularLocation>
        <location evidence="6">Cytoplasm</location>
    </subcellularLocation>
</comment>
<evidence type="ECO:0000256" key="2">
    <source>
        <dbReference type="ARBA" id="ARBA00022552"/>
    </source>
</evidence>
<dbReference type="HAMAP" id="MF_00074">
    <property type="entry name" value="16SrRNA_methyltr_G"/>
    <property type="match status" value="1"/>
</dbReference>
<comment type="caution">
    <text evidence="6">Lacks conserved residue(s) required for the propagation of feature annotation.</text>
</comment>
<dbReference type="EC" id="2.1.1.170" evidence="6"/>
<dbReference type="InterPro" id="IPR029063">
    <property type="entry name" value="SAM-dependent_MTases_sf"/>
</dbReference>
<accession>W0DYM4</accession>
<evidence type="ECO:0000256" key="3">
    <source>
        <dbReference type="ARBA" id="ARBA00022603"/>
    </source>
</evidence>
<keyword evidence="2 6" id="KW-0698">rRNA processing</keyword>
<keyword evidence="4 6" id="KW-0808">Transferase</keyword>
<keyword evidence="5 6" id="KW-0949">S-adenosyl-L-methionine</keyword>
<proteinExistence type="inferred from homology"/>
<dbReference type="HOGENOM" id="CLU_065341_2_2_6"/>
<dbReference type="OrthoDB" id="9808773at2"/>
<reference evidence="7 8" key="1">
    <citation type="submission" date="2013-12" db="EMBL/GenBank/DDBJ databases">
        <authorList>
            <consortium name="DOE Joint Genome Institute"/>
            <person name="Kappler U."/>
            <person name="Huntemann M."/>
            <person name="Han J."/>
            <person name="Chen A."/>
            <person name="Kyrpides N."/>
            <person name="Mavromatis K."/>
            <person name="Markowitz V."/>
            <person name="Palaniappan K."/>
            <person name="Ivanova N."/>
            <person name="Schaumberg A."/>
            <person name="Pati A."/>
            <person name="Liolios K."/>
            <person name="Nordberg H.P."/>
            <person name="Cantor M.N."/>
            <person name="Hua S.X."/>
            <person name="Woyke T."/>
        </authorList>
    </citation>
    <scope>NUCLEOTIDE SEQUENCE [LARGE SCALE GENOMIC DNA]</scope>
    <source>
        <strain evidence="8">AL2</strain>
    </source>
</reference>
<dbReference type="GO" id="GO:0005829">
    <property type="term" value="C:cytosol"/>
    <property type="evidence" value="ECO:0007669"/>
    <property type="project" value="TreeGrafter"/>
</dbReference>
<evidence type="ECO:0000256" key="1">
    <source>
        <dbReference type="ARBA" id="ARBA00022490"/>
    </source>
</evidence>
<feature type="binding site" evidence="6">
    <location>
        <position position="83"/>
    </location>
    <ligand>
        <name>S-adenosyl-L-methionine</name>
        <dbReference type="ChEBI" id="CHEBI:59789"/>
    </ligand>
</feature>
<dbReference type="PANTHER" id="PTHR31760:SF0">
    <property type="entry name" value="S-ADENOSYL-L-METHIONINE-DEPENDENT METHYLTRANSFERASES SUPERFAMILY PROTEIN"/>
    <property type="match status" value="1"/>
</dbReference>
<dbReference type="eggNOG" id="COG0357">
    <property type="taxonomic scope" value="Bacteria"/>
</dbReference>
<organism evidence="7 8">
    <name type="scientific">Thiomicrospira aerophila AL3</name>
    <dbReference type="NCBI Taxonomy" id="717772"/>
    <lineage>
        <taxon>Bacteria</taxon>
        <taxon>Pseudomonadati</taxon>
        <taxon>Pseudomonadota</taxon>
        <taxon>Gammaproteobacteria</taxon>
        <taxon>Thiotrichales</taxon>
        <taxon>Piscirickettsiaceae</taxon>
        <taxon>Thiomicrospira</taxon>
    </lineage>
</organism>
<gene>
    <name evidence="6" type="primary">rsmG</name>
    <name evidence="7" type="ORF">THIAE_10265</name>
</gene>
<evidence type="ECO:0000313" key="8">
    <source>
        <dbReference type="Proteomes" id="UP000005380"/>
    </source>
</evidence>
<evidence type="ECO:0000313" key="7">
    <source>
        <dbReference type="EMBL" id="AHF02094.1"/>
    </source>
</evidence>
<dbReference type="InterPro" id="IPR003682">
    <property type="entry name" value="rRNA_ssu_MeTfrase_G"/>
</dbReference>
<comment type="similarity">
    <text evidence="6">Belongs to the methyltransferase superfamily. RNA methyltransferase RsmG family.</text>
</comment>
<name>W0DYM4_9GAMM</name>
<keyword evidence="1 6" id="KW-0963">Cytoplasm</keyword>
<dbReference type="Proteomes" id="UP000005380">
    <property type="component" value="Chromosome"/>
</dbReference>
<dbReference type="PIRSF" id="PIRSF003078">
    <property type="entry name" value="GidB"/>
    <property type="match status" value="1"/>
</dbReference>
<dbReference type="FunCoup" id="W0DYM4">
    <property type="interactions" value="468"/>
</dbReference>
<feature type="binding site" evidence="6">
    <location>
        <begin position="129"/>
        <end position="130"/>
    </location>
    <ligand>
        <name>S-adenosyl-L-methionine</name>
        <dbReference type="ChEBI" id="CHEBI:59789"/>
    </ligand>
</feature>
<dbReference type="RefSeq" id="WP_006460099.1">
    <property type="nucleotide sequence ID" value="NZ_CP007030.1"/>
</dbReference>
<dbReference type="Pfam" id="PF02527">
    <property type="entry name" value="GidB"/>
    <property type="match status" value="1"/>
</dbReference>
<feature type="binding site" evidence="6">
    <location>
        <position position="142"/>
    </location>
    <ligand>
        <name>S-adenosyl-L-methionine</name>
        <dbReference type="ChEBI" id="CHEBI:59789"/>
    </ligand>
</feature>
<protein>
    <recommendedName>
        <fullName evidence="6">Ribosomal RNA small subunit methyltransferase G</fullName>
        <ecNumber evidence="6">2.1.1.170</ecNumber>
    </recommendedName>
    <alternativeName>
        <fullName evidence="6">16S rRNA 7-methylguanosine methyltransferase</fullName>
        <shortName evidence="6">16S rRNA m7G methyltransferase</shortName>
    </alternativeName>
</protein>
<dbReference type="GO" id="GO:0070043">
    <property type="term" value="F:rRNA (guanine-N7-)-methyltransferase activity"/>
    <property type="evidence" value="ECO:0007669"/>
    <property type="project" value="UniProtKB-UniRule"/>
</dbReference>
<dbReference type="AlphaFoldDB" id="W0DYM4"/>
<dbReference type="Gene3D" id="3.40.50.150">
    <property type="entry name" value="Vaccinia Virus protein VP39"/>
    <property type="match status" value="1"/>
</dbReference>
<dbReference type="NCBIfam" id="TIGR00138">
    <property type="entry name" value="rsmG_gidB"/>
    <property type="match status" value="1"/>
</dbReference>
<sequence length="210" mass="23462">MSAEQRLTQAAAQLQLALTPKMHRQLLDYVQLMDKWNRVYNLSAIRDPDEMLVKHVFDSLAVAPVLRAEGIRDLLDVGTGAGLPGIPLAIVMPDLPIRLLDSNHKKTRFLVQAKGQLGLDNVTVCHERIEEHEHQYHAIISRAFTALGNFASLTQGLLAPDGHLWSMKSQALQDELQEVPAGYVHQAWSLAVPELDAARYLVRLTKQEAH</sequence>
<dbReference type="PANTHER" id="PTHR31760">
    <property type="entry name" value="S-ADENOSYL-L-METHIONINE-DEPENDENT METHYLTRANSFERASES SUPERFAMILY PROTEIN"/>
    <property type="match status" value="1"/>
</dbReference>
<dbReference type="KEGG" id="tao:THIAE_10265"/>
<comment type="function">
    <text evidence="6">Specifically methylates the N7 position of guanine in position 527 of 16S rRNA.</text>
</comment>
<dbReference type="InParanoid" id="W0DYM4"/>
<dbReference type="SUPFAM" id="SSF53335">
    <property type="entry name" value="S-adenosyl-L-methionine-dependent methyltransferases"/>
    <property type="match status" value="1"/>
</dbReference>
<comment type="catalytic activity">
    <reaction evidence="6">
        <text>guanosine(527) in 16S rRNA + S-adenosyl-L-methionine = N(7)-methylguanosine(527) in 16S rRNA + S-adenosyl-L-homocysteine</text>
        <dbReference type="Rhea" id="RHEA:42732"/>
        <dbReference type="Rhea" id="RHEA-COMP:10209"/>
        <dbReference type="Rhea" id="RHEA-COMP:10210"/>
        <dbReference type="ChEBI" id="CHEBI:57856"/>
        <dbReference type="ChEBI" id="CHEBI:59789"/>
        <dbReference type="ChEBI" id="CHEBI:74269"/>
        <dbReference type="ChEBI" id="CHEBI:74480"/>
        <dbReference type="EC" id="2.1.1.170"/>
    </reaction>
</comment>
<feature type="binding site" evidence="6">
    <location>
        <position position="78"/>
    </location>
    <ligand>
        <name>S-adenosyl-L-methionine</name>
        <dbReference type="ChEBI" id="CHEBI:59789"/>
    </ligand>
</feature>
<evidence type="ECO:0000256" key="5">
    <source>
        <dbReference type="ARBA" id="ARBA00022691"/>
    </source>
</evidence>
<evidence type="ECO:0000256" key="4">
    <source>
        <dbReference type="ARBA" id="ARBA00022679"/>
    </source>
</evidence>
<dbReference type="STRING" id="717772.THIAE_10265"/>